<keyword evidence="5" id="KW-0238">DNA-binding</keyword>
<evidence type="ECO:0000256" key="7">
    <source>
        <dbReference type="ARBA" id="ARBA00023170"/>
    </source>
</evidence>
<keyword evidence="6" id="KW-0804">Transcription</keyword>
<protein>
    <submittedName>
        <fullName evidence="9">NR LBD domain-containing protein</fullName>
    </submittedName>
</protein>
<dbReference type="GO" id="GO:0004879">
    <property type="term" value="F:nuclear receptor activity"/>
    <property type="evidence" value="ECO:0007669"/>
    <property type="project" value="TreeGrafter"/>
</dbReference>
<dbReference type="PROSITE" id="PS51843">
    <property type="entry name" value="NR_LBD"/>
    <property type="match status" value="1"/>
</dbReference>
<evidence type="ECO:0000259" key="8">
    <source>
        <dbReference type="PROSITE" id="PS51843"/>
    </source>
</evidence>
<evidence type="ECO:0000256" key="2">
    <source>
        <dbReference type="ARBA" id="ARBA00022771"/>
    </source>
</evidence>
<keyword evidence="1" id="KW-0479">Metal-binding</keyword>
<dbReference type="Pfam" id="PF00104">
    <property type="entry name" value="Hormone_recep"/>
    <property type="match status" value="1"/>
</dbReference>
<evidence type="ECO:0000256" key="5">
    <source>
        <dbReference type="ARBA" id="ARBA00023125"/>
    </source>
</evidence>
<dbReference type="InterPro" id="IPR050234">
    <property type="entry name" value="Nuclear_hormone_rcpt_NR1"/>
</dbReference>
<dbReference type="SUPFAM" id="SSF48508">
    <property type="entry name" value="Nuclear receptor ligand-binding domain"/>
    <property type="match status" value="1"/>
</dbReference>
<dbReference type="PANTHER" id="PTHR24082:SF507">
    <property type="entry name" value="BILE ACID RECEPTOR-RELATED"/>
    <property type="match status" value="1"/>
</dbReference>
<dbReference type="InterPro" id="IPR000536">
    <property type="entry name" value="Nucl_hrmn_rcpt_lig-bd"/>
</dbReference>
<proteinExistence type="predicted"/>
<evidence type="ECO:0000256" key="4">
    <source>
        <dbReference type="ARBA" id="ARBA00023015"/>
    </source>
</evidence>
<reference evidence="9" key="1">
    <citation type="submission" date="2019-11" db="UniProtKB">
        <authorList>
            <consortium name="WormBaseParasite"/>
        </authorList>
    </citation>
    <scope>IDENTIFICATION</scope>
</reference>
<dbReference type="AlphaFoldDB" id="A0A5K3FAR2"/>
<name>A0A5K3FAR2_MESCO</name>
<dbReference type="GO" id="GO:0030154">
    <property type="term" value="P:cell differentiation"/>
    <property type="evidence" value="ECO:0007669"/>
    <property type="project" value="TreeGrafter"/>
</dbReference>
<evidence type="ECO:0000256" key="3">
    <source>
        <dbReference type="ARBA" id="ARBA00022833"/>
    </source>
</evidence>
<sequence>MQPALLEIAILRLCEGLSTSSKPTDSVLVTKWSAKIDDAGLYNIGFADSRAFVDRLFNLAKKVQSLAPNLDEIGLMMAIILFTPDRAGLVDPLPIRWTQESWAEILRMYCETITHSQSRYAKLLRLLPTIHELSERAKKNMNIRWANMDLKRVGYINPFIGCINSFTNLLYTS</sequence>
<organism evidence="9">
    <name type="scientific">Mesocestoides corti</name>
    <name type="common">Flatworm</name>
    <dbReference type="NCBI Taxonomy" id="53468"/>
    <lineage>
        <taxon>Eukaryota</taxon>
        <taxon>Metazoa</taxon>
        <taxon>Spiralia</taxon>
        <taxon>Lophotrochozoa</taxon>
        <taxon>Platyhelminthes</taxon>
        <taxon>Cestoda</taxon>
        <taxon>Eucestoda</taxon>
        <taxon>Cyclophyllidea</taxon>
        <taxon>Mesocestoididae</taxon>
        <taxon>Mesocestoides</taxon>
    </lineage>
</organism>
<keyword evidence="4" id="KW-0805">Transcription regulation</keyword>
<dbReference type="GO" id="GO:0000122">
    <property type="term" value="P:negative regulation of transcription by RNA polymerase II"/>
    <property type="evidence" value="ECO:0007669"/>
    <property type="project" value="TreeGrafter"/>
</dbReference>
<evidence type="ECO:0000313" key="9">
    <source>
        <dbReference type="WBParaSite" id="MCU_006855-RA"/>
    </source>
</evidence>
<dbReference type="Gene3D" id="1.10.565.10">
    <property type="entry name" value="Retinoid X Receptor"/>
    <property type="match status" value="1"/>
</dbReference>
<dbReference type="GO" id="GO:0000978">
    <property type="term" value="F:RNA polymerase II cis-regulatory region sequence-specific DNA binding"/>
    <property type="evidence" value="ECO:0007669"/>
    <property type="project" value="TreeGrafter"/>
</dbReference>
<evidence type="ECO:0000256" key="6">
    <source>
        <dbReference type="ARBA" id="ARBA00023163"/>
    </source>
</evidence>
<dbReference type="PANTHER" id="PTHR24082">
    <property type="entry name" value="NUCLEAR HORMONE RECEPTOR"/>
    <property type="match status" value="1"/>
</dbReference>
<dbReference type="WBParaSite" id="MCU_006855-RA">
    <property type="protein sequence ID" value="MCU_006855-RA"/>
    <property type="gene ID" value="MCU_006855"/>
</dbReference>
<dbReference type="GO" id="GO:0008270">
    <property type="term" value="F:zinc ion binding"/>
    <property type="evidence" value="ECO:0007669"/>
    <property type="project" value="UniProtKB-KW"/>
</dbReference>
<evidence type="ECO:0000256" key="1">
    <source>
        <dbReference type="ARBA" id="ARBA00022723"/>
    </source>
</evidence>
<keyword evidence="7" id="KW-0675">Receptor</keyword>
<keyword evidence="3" id="KW-0862">Zinc</keyword>
<dbReference type="InterPro" id="IPR035500">
    <property type="entry name" value="NHR-like_dom_sf"/>
</dbReference>
<keyword evidence="2" id="KW-0863">Zinc-finger</keyword>
<feature type="domain" description="NR LBD" evidence="8">
    <location>
        <begin position="1"/>
        <end position="163"/>
    </location>
</feature>
<accession>A0A5K3FAR2</accession>
<dbReference type="GO" id="GO:0045944">
    <property type="term" value="P:positive regulation of transcription by RNA polymerase II"/>
    <property type="evidence" value="ECO:0007669"/>
    <property type="project" value="TreeGrafter"/>
</dbReference>